<dbReference type="OrthoDB" id="9786188at2"/>
<evidence type="ECO:0000256" key="1">
    <source>
        <dbReference type="SAM" id="MobiDB-lite"/>
    </source>
</evidence>
<dbReference type="SUPFAM" id="SSF52266">
    <property type="entry name" value="SGNH hydrolase"/>
    <property type="match status" value="1"/>
</dbReference>
<feature type="region of interest" description="Disordered" evidence="1">
    <location>
        <begin position="1"/>
        <end position="26"/>
    </location>
</feature>
<keyword evidence="2" id="KW-0472">Membrane</keyword>
<keyword evidence="5" id="KW-1185">Reference proteome</keyword>
<evidence type="ECO:0000313" key="5">
    <source>
        <dbReference type="Proteomes" id="UP000002417"/>
    </source>
</evidence>
<dbReference type="PANTHER" id="PTHR30383:SF5">
    <property type="entry name" value="SGNH HYDROLASE-TYPE ESTERASE DOMAIN-CONTAINING PROTEIN"/>
    <property type="match status" value="1"/>
</dbReference>
<dbReference type="EMBL" id="CP000781">
    <property type="protein sequence ID" value="ABS67696.1"/>
    <property type="molecule type" value="Genomic_DNA"/>
</dbReference>
<dbReference type="PANTHER" id="PTHR30383">
    <property type="entry name" value="THIOESTERASE 1/PROTEASE 1/LYSOPHOSPHOLIPASE L1"/>
    <property type="match status" value="1"/>
</dbReference>
<dbReference type="STRING" id="78245.Xaut_2454"/>
<evidence type="ECO:0000256" key="2">
    <source>
        <dbReference type="SAM" id="Phobius"/>
    </source>
</evidence>
<dbReference type="HOGENOM" id="CLU_1146828_0_0_5"/>
<dbReference type="KEGG" id="xau:Xaut_2454"/>
<feature type="compositionally biased region" description="Low complexity" evidence="1">
    <location>
        <begin position="9"/>
        <end position="18"/>
    </location>
</feature>
<dbReference type="Proteomes" id="UP000002417">
    <property type="component" value="Chromosome"/>
</dbReference>
<dbReference type="Pfam" id="PF13472">
    <property type="entry name" value="Lipase_GDSL_2"/>
    <property type="match status" value="1"/>
</dbReference>
<dbReference type="AlphaFoldDB" id="A7II53"/>
<reference evidence="4 5" key="1">
    <citation type="submission" date="2007-07" db="EMBL/GenBank/DDBJ databases">
        <title>Complete sequence of chromosome of Xanthobacter autotrophicus Py2.</title>
        <authorList>
            <consortium name="US DOE Joint Genome Institute"/>
            <person name="Copeland A."/>
            <person name="Lucas S."/>
            <person name="Lapidus A."/>
            <person name="Barry K."/>
            <person name="Glavina del Rio T."/>
            <person name="Hammon N."/>
            <person name="Israni S."/>
            <person name="Dalin E."/>
            <person name="Tice H."/>
            <person name="Pitluck S."/>
            <person name="Sims D."/>
            <person name="Brettin T."/>
            <person name="Bruce D."/>
            <person name="Detter J.C."/>
            <person name="Han C."/>
            <person name="Tapia R."/>
            <person name="Brainard J."/>
            <person name="Schmutz J."/>
            <person name="Larimer F."/>
            <person name="Land M."/>
            <person name="Hauser L."/>
            <person name="Kyrpides N."/>
            <person name="Kim E."/>
            <person name="Ensigns S.A."/>
            <person name="Richardson P."/>
        </authorList>
    </citation>
    <scope>NUCLEOTIDE SEQUENCE [LARGE SCALE GENOMIC DNA]</scope>
    <source>
        <strain evidence="5">ATCC BAA-1158 / Py2</strain>
    </source>
</reference>
<dbReference type="Gene3D" id="3.40.50.1110">
    <property type="entry name" value="SGNH hydrolase"/>
    <property type="match status" value="1"/>
</dbReference>
<accession>A7II53</accession>
<dbReference type="InterPro" id="IPR013830">
    <property type="entry name" value="SGNH_hydro"/>
</dbReference>
<feature type="domain" description="SGNH hydrolase-type esterase" evidence="3">
    <location>
        <begin position="84"/>
        <end position="227"/>
    </location>
</feature>
<evidence type="ECO:0000313" key="4">
    <source>
        <dbReference type="EMBL" id="ABS67696.1"/>
    </source>
</evidence>
<keyword evidence="2" id="KW-1133">Transmembrane helix</keyword>
<organism evidence="4 5">
    <name type="scientific">Xanthobacter autotrophicus (strain ATCC BAA-1158 / Py2)</name>
    <dbReference type="NCBI Taxonomy" id="78245"/>
    <lineage>
        <taxon>Bacteria</taxon>
        <taxon>Pseudomonadati</taxon>
        <taxon>Pseudomonadota</taxon>
        <taxon>Alphaproteobacteria</taxon>
        <taxon>Hyphomicrobiales</taxon>
        <taxon>Xanthobacteraceae</taxon>
        <taxon>Xanthobacter</taxon>
    </lineage>
</organism>
<name>A7II53_XANP2</name>
<feature type="transmembrane region" description="Helical" evidence="2">
    <location>
        <begin position="38"/>
        <end position="57"/>
    </location>
</feature>
<sequence length="242" mass="25927">MTQPCARTAAAPVVAPASREADTRSADRARSGRARWRLWLMRALAVGGIVGLCLVLWNRIPLHTRMIWKSYRVALMTGAPVLALGDSITFQAAPSHLCGTKVLNSGIPGDRIDDLLARAPMFSRLATPRQVVVAIGVNDARTGHMDIGTWAAKYRTLLGYFPKSALVLVEVNPVDLGNPHYLPVHDRDFIASQNAAIRVLAGETGARVVTAPAASPTMDGLHPDKTGVVLWQQRLAAVACAG</sequence>
<proteinExistence type="predicted"/>
<dbReference type="eggNOG" id="COG2755">
    <property type="taxonomic scope" value="Bacteria"/>
</dbReference>
<gene>
    <name evidence="4" type="ordered locus">Xaut_2454</name>
</gene>
<evidence type="ECO:0000259" key="3">
    <source>
        <dbReference type="Pfam" id="PF13472"/>
    </source>
</evidence>
<dbReference type="GO" id="GO:0004622">
    <property type="term" value="F:phosphatidylcholine lysophospholipase activity"/>
    <property type="evidence" value="ECO:0007669"/>
    <property type="project" value="TreeGrafter"/>
</dbReference>
<keyword evidence="2" id="KW-0812">Transmembrane</keyword>
<protein>
    <recommendedName>
        <fullName evidence="3">SGNH hydrolase-type esterase domain-containing protein</fullName>
    </recommendedName>
</protein>
<dbReference type="InterPro" id="IPR051532">
    <property type="entry name" value="Ester_Hydrolysis_Enzymes"/>
</dbReference>
<dbReference type="InterPro" id="IPR036514">
    <property type="entry name" value="SGNH_hydro_sf"/>
</dbReference>